<dbReference type="GO" id="GO:0046491">
    <property type="term" value="P:L-methylmalonyl-CoA metabolic process"/>
    <property type="evidence" value="ECO:0007669"/>
    <property type="project" value="TreeGrafter"/>
</dbReference>
<organism evidence="2">
    <name type="scientific">bioreactor metagenome</name>
    <dbReference type="NCBI Taxonomy" id="1076179"/>
    <lineage>
        <taxon>unclassified sequences</taxon>
        <taxon>metagenomes</taxon>
        <taxon>ecological metagenomes</taxon>
    </lineage>
</organism>
<sequence>MPERGQVSAYVRIGENDDLLELMEPLGESGTAASFLAKYGEGIHHISLKVDSVEKVSASFEAAGCRIIGKGKGIAYVHPKTAFGVLYELVDDTYE</sequence>
<evidence type="ECO:0000313" key="2">
    <source>
        <dbReference type="EMBL" id="MPN63769.1"/>
    </source>
</evidence>
<keyword evidence="1" id="KW-0479">Metal-binding</keyword>
<dbReference type="GO" id="GO:0046872">
    <property type="term" value="F:metal ion binding"/>
    <property type="evidence" value="ECO:0007669"/>
    <property type="project" value="UniProtKB-KW"/>
</dbReference>
<dbReference type="SUPFAM" id="SSF54593">
    <property type="entry name" value="Glyoxalase/Bleomycin resistance protein/Dihydroxybiphenyl dioxygenase"/>
    <property type="match status" value="1"/>
</dbReference>
<protein>
    <recommendedName>
        <fullName evidence="3">VOC domain-containing protein</fullName>
    </recommendedName>
</protein>
<accession>A0A645JM12</accession>
<comment type="caution">
    <text evidence="2">The sequence shown here is derived from an EMBL/GenBank/DDBJ whole genome shotgun (WGS) entry which is preliminary data.</text>
</comment>
<name>A0A645JM12_9ZZZZ</name>
<evidence type="ECO:0000256" key="1">
    <source>
        <dbReference type="ARBA" id="ARBA00022723"/>
    </source>
</evidence>
<proteinExistence type="predicted"/>
<dbReference type="AlphaFoldDB" id="A0A645JM12"/>
<dbReference type="Pfam" id="PF13669">
    <property type="entry name" value="Glyoxalase_4"/>
    <property type="match status" value="1"/>
</dbReference>
<gene>
    <name evidence="2" type="ORF">SDC9_211535</name>
</gene>
<dbReference type="GO" id="GO:0004493">
    <property type="term" value="F:methylmalonyl-CoA epimerase activity"/>
    <property type="evidence" value="ECO:0007669"/>
    <property type="project" value="TreeGrafter"/>
</dbReference>
<evidence type="ECO:0008006" key="3">
    <source>
        <dbReference type="Google" id="ProtNLM"/>
    </source>
</evidence>
<dbReference type="Gene3D" id="3.10.180.10">
    <property type="entry name" value="2,3-Dihydroxybiphenyl 1,2-Dioxygenase, domain 1"/>
    <property type="match status" value="1"/>
</dbReference>
<dbReference type="EMBL" id="VSSQ01143667">
    <property type="protein sequence ID" value="MPN63769.1"/>
    <property type="molecule type" value="Genomic_DNA"/>
</dbReference>
<dbReference type="InterPro" id="IPR051785">
    <property type="entry name" value="MMCE/EMCE_epimerase"/>
</dbReference>
<dbReference type="PANTHER" id="PTHR43048">
    <property type="entry name" value="METHYLMALONYL-COA EPIMERASE"/>
    <property type="match status" value="1"/>
</dbReference>
<dbReference type="InterPro" id="IPR029068">
    <property type="entry name" value="Glyas_Bleomycin-R_OHBP_Dase"/>
</dbReference>
<dbReference type="PANTHER" id="PTHR43048:SF3">
    <property type="entry name" value="METHYLMALONYL-COA EPIMERASE, MITOCHONDRIAL"/>
    <property type="match status" value="1"/>
</dbReference>
<reference evidence="2" key="1">
    <citation type="submission" date="2019-08" db="EMBL/GenBank/DDBJ databases">
        <authorList>
            <person name="Kucharzyk K."/>
            <person name="Murdoch R.W."/>
            <person name="Higgins S."/>
            <person name="Loffler F."/>
        </authorList>
    </citation>
    <scope>NUCLEOTIDE SEQUENCE</scope>
</reference>